<comment type="caution">
    <text evidence="2">The sequence shown here is derived from an EMBL/GenBank/DDBJ whole genome shotgun (WGS) entry which is preliminary data.</text>
</comment>
<evidence type="ECO:0000313" key="3">
    <source>
        <dbReference type="Proteomes" id="UP000886998"/>
    </source>
</evidence>
<sequence>MKPPDQPRDLSWHRQIVLRDLQTVEPEYSRPATRSEDLPNLYSRNLKRGGQSPLRPNLQVQYLPLPHARNAN</sequence>
<keyword evidence="3" id="KW-1185">Reference proteome</keyword>
<dbReference type="AlphaFoldDB" id="A0A8X6YHQ8"/>
<reference evidence="2" key="1">
    <citation type="submission" date="2020-08" db="EMBL/GenBank/DDBJ databases">
        <title>Multicomponent nature underlies the extraordinary mechanical properties of spider dragline silk.</title>
        <authorList>
            <person name="Kono N."/>
            <person name="Nakamura H."/>
            <person name="Mori M."/>
            <person name="Yoshida Y."/>
            <person name="Ohtoshi R."/>
            <person name="Malay A.D."/>
            <person name="Moran D.A.P."/>
            <person name="Tomita M."/>
            <person name="Numata K."/>
            <person name="Arakawa K."/>
        </authorList>
    </citation>
    <scope>NUCLEOTIDE SEQUENCE</scope>
</reference>
<dbReference type="EMBL" id="BMAV01019896">
    <property type="protein sequence ID" value="GFY73165.1"/>
    <property type="molecule type" value="Genomic_DNA"/>
</dbReference>
<organism evidence="2 3">
    <name type="scientific">Trichonephila inaurata madagascariensis</name>
    <dbReference type="NCBI Taxonomy" id="2747483"/>
    <lineage>
        <taxon>Eukaryota</taxon>
        <taxon>Metazoa</taxon>
        <taxon>Ecdysozoa</taxon>
        <taxon>Arthropoda</taxon>
        <taxon>Chelicerata</taxon>
        <taxon>Arachnida</taxon>
        <taxon>Araneae</taxon>
        <taxon>Araneomorphae</taxon>
        <taxon>Entelegynae</taxon>
        <taxon>Araneoidea</taxon>
        <taxon>Nephilidae</taxon>
        <taxon>Trichonephila</taxon>
        <taxon>Trichonephila inaurata</taxon>
    </lineage>
</organism>
<accession>A0A8X6YHQ8</accession>
<protein>
    <submittedName>
        <fullName evidence="2">Uncharacterized protein</fullName>
    </submittedName>
</protein>
<feature type="region of interest" description="Disordered" evidence="1">
    <location>
        <begin position="24"/>
        <end position="72"/>
    </location>
</feature>
<evidence type="ECO:0000256" key="1">
    <source>
        <dbReference type="SAM" id="MobiDB-lite"/>
    </source>
</evidence>
<evidence type="ECO:0000313" key="2">
    <source>
        <dbReference type="EMBL" id="GFY73165.1"/>
    </source>
</evidence>
<dbReference type="Proteomes" id="UP000886998">
    <property type="component" value="Unassembled WGS sequence"/>
</dbReference>
<proteinExistence type="predicted"/>
<gene>
    <name evidence="2" type="ORF">TNIN_362491</name>
</gene>
<name>A0A8X6YHQ8_9ARAC</name>